<reference evidence="8 9" key="1">
    <citation type="submission" date="2018-10" db="EMBL/GenBank/DDBJ databases">
        <title>Genome-centric metagenomics revealed C2 chemical producing, CO utilizing Clostridium with novel acetogenic gene cluster.</title>
        <authorList>
            <person name="Kang H."/>
            <person name="Park B."/>
            <person name="Choi I.G."/>
            <person name="Chang I.S."/>
        </authorList>
    </citation>
    <scope>NUCLEOTIDE SEQUENCE [LARGE SCALE GENOMIC DNA]</scope>
    <source>
        <strain evidence="8 9">H21-9</strain>
    </source>
</reference>
<dbReference type="GO" id="GO:0006508">
    <property type="term" value="P:proteolysis"/>
    <property type="evidence" value="ECO:0007669"/>
    <property type="project" value="UniProtKB-KW"/>
</dbReference>
<dbReference type="GO" id="GO:0008641">
    <property type="term" value="F:ubiquitin-like modifier activating enzyme activity"/>
    <property type="evidence" value="ECO:0007669"/>
    <property type="project" value="InterPro"/>
</dbReference>
<dbReference type="GO" id="GO:0008237">
    <property type="term" value="F:metallopeptidase activity"/>
    <property type="evidence" value="ECO:0007669"/>
    <property type="project" value="UniProtKB-KW"/>
</dbReference>
<dbReference type="Gene3D" id="3.40.50.720">
    <property type="entry name" value="NAD(P)-binding Rossmann-like Domain"/>
    <property type="match status" value="1"/>
</dbReference>
<evidence type="ECO:0000259" key="6">
    <source>
        <dbReference type="Pfam" id="PF00899"/>
    </source>
</evidence>
<evidence type="ECO:0000313" key="8">
    <source>
        <dbReference type="EMBL" id="RMC93016.1"/>
    </source>
</evidence>
<evidence type="ECO:0000256" key="1">
    <source>
        <dbReference type="ARBA" id="ARBA00022670"/>
    </source>
</evidence>
<keyword evidence="3" id="KW-0378">Hydrolase</keyword>
<dbReference type="InterPro" id="IPR035985">
    <property type="entry name" value="Ubiquitin-activating_enz"/>
</dbReference>
<keyword evidence="4" id="KW-0862">Zinc</keyword>
<dbReference type="Pfam" id="PF00899">
    <property type="entry name" value="ThiF"/>
    <property type="match status" value="1"/>
</dbReference>
<dbReference type="InterPro" id="IPR000594">
    <property type="entry name" value="ThiF_NAD_FAD-bd"/>
</dbReference>
<name>A0A3M0S3D3_9CLOT</name>
<keyword evidence="1" id="KW-0645">Protease</keyword>
<dbReference type="Pfam" id="PF14457">
    <property type="entry name" value="Prok-E2_A"/>
    <property type="match status" value="1"/>
</dbReference>
<evidence type="ECO:0000256" key="4">
    <source>
        <dbReference type="ARBA" id="ARBA00022833"/>
    </source>
</evidence>
<dbReference type="Pfam" id="PF14464">
    <property type="entry name" value="Prok-JAB"/>
    <property type="match status" value="1"/>
</dbReference>
<comment type="caution">
    <text evidence="8">The sequence shown here is derived from an EMBL/GenBank/DDBJ whole genome shotgun (WGS) entry which is preliminary data.</text>
</comment>
<dbReference type="EMBL" id="RFAQ01000109">
    <property type="protein sequence ID" value="RMC93016.1"/>
    <property type="molecule type" value="Genomic_DNA"/>
</dbReference>
<feature type="domain" description="THIF-type NAD/FAD binding fold" evidence="6">
    <location>
        <begin position="374"/>
        <end position="471"/>
    </location>
</feature>
<keyword evidence="2" id="KW-0479">Metal-binding</keyword>
<dbReference type="SUPFAM" id="SSF102712">
    <property type="entry name" value="JAB1/MPN domain"/>
    <property type="match status" value="1"/>
</dbReference>
<proteinExistence type="predicted"/>
<dbReference type="Gene3D" id="3.40.140.10">
    <property type="entry name" value="Cytidine Deaminase, domain 2"/>
    <property type="match status" value="1"/>
</dbReference>
<dbReference type="Proteomes" id="UP000277999">
    <property type="component" value="Unassembled WGS sequence"/>
</dbReference>
<keyword evidence="5" id="KW-0482">Metalloprotease</keyword>
<evidence type="ECO:0000256" key="3">
    <source>
        <dbReference type="ARBA" id="ARBA00022801"/>
    </source>
</evidence>
<sequence>MAKDNILMKEILDTGILGIEFDKFCNSVKNCTNVSDVKIFSYISKKIAIVTFNVKVNLPLRRSKMKVKIKEIENVLLLCSIDEIYYRAPMVFSSRNDFPVNKLPHTFFLGDKSYICLHRGNIDDWYIEHTTEEFISRIRSWFSDAASGQLIRGSDEFQPMLIEYRTGNIIYNYSEVTNFIESYWKQHDGRNGYAFIIFSSNTIKDKAYLNIDDNSISIQINGIYNKNSLSSLIRENQLTSVIKNNKFIGILTWGFRDNVCSDYFELSKGTLGDLNQLDDNLDTNFRRALKVLLNKNIKRGISLVLYAVKRPTKLEGLDSNIEILNFIVQLKREIICKTQRYDINSHVAALNHLESFTSKLASKISGSDITNMSKKILFVGAGALGSKIVFHLARNGFNNIKIIDNDILLSHNLARHALFADSIGKSKSSEIVHKLNSIYYLDNSKSFSNEYKSFISYAKNNDINNFDVLLDFSASKPIFSYLSSAEFKFKGLLIRGEITDKGKLGLLMRNGYNKNTELDETAMILFFNSVENSQISNWLKRYYYLKENVGESQFEDIVIGLGCNTNTMVLSDEIISYHAAIFANYIKKSIKELEYKESISISYFNENDYSKNCFKKLDIKDFSFLHLDKGGWTIKLYNLVWEKIQSKLEKSSSNETGGILLGHLNLNKKCIYVMEIFTPPDSIGGPYLFNKGSEETKKYLHDIMYKTGEMITYVGDWHTHPNMGTEMSHKDALSLKEIKEKLKGTPYPAHIMIFNNDSFNSYIL</sequence>
<evidence type="ECO:0000313" key="9">
    <source>
        <dbReference type="Proteomes" id="UP000277999"/>
    </source>
</evidence>
<dbReference type="InterPro" id="IPR032865">
    <property type="entry name" value="Prok-E2_A"/>
</dbReference>
<dbReference type="InterPro" id="IPR028090">
    <property type="entry name" value="JAB_dom_prok"/>
</dbReference>
<feature type="domain" description="JAB" evidence="7">
    <location>
        <begin position="641"/>
        <end position="755"/>
    </location>
</feature>
<dbReference type="GO" id="GO:0046872">
    <property type="term" value="F:metal ion binding"/>
    <property type="evidence" value="ECO:0007669"/>
    <property type="project" value="UniProtKB-KW"/>
</dbReference>
<gene>
    <name evidence="8" type="ORF">D9O40_18220</name>
</gene>
<dbReference type="SUPFAM" id="SSF69572">
    <property type="entry name" value="Activating enzymes of the ubiquitin-like proteins"/>
    <property type="match status" value="1"/>
</dbReference>
<evidence type="ECO:0000256" key="2">
    <source>
        <dbReference type="ARBA" id="ARBA00022723"/>
    </source>
</evidence>
<protein>
    <submittedName>
        <fullName evidence="8">Thiamine biosynthesis protein ThiF</fullName>
    </submittedName>
</protein>
<dbReference type="AlphaFoldDB" id="A0A3M0S3D3"/>
<evidence type="ECO:0000256" key="5">
    <source>
        <dbReference type="ARBA" id="ARBA00023049"/>
    </source>
</evidence>
<accession>A0A3M0S3D3</accession>
<evidence type="ECO:0000259" key="7">
    <source>
        <dbReference type="Pfam" id="PF14464"/>
    </source>
</evidence>
<dbReference type="RefSeq" id="WP_122060081.1">
    <property type="nucleotide sequence ID" value="NZ_RFAQ01000109.1"/>
</dbReference>
<organism evidence="8 9">
    <name type="scientific">Clostridium autoethanogenum</name>
    <dbReference type="NCBI Taxonomy" id="84023"/>
    <lineage>
        <taxon>Bacteria</taxon>
        <taxon>Bacillati</taxon>
        <taxon>Bacillota</taxon>
        <taxon>Clostridia</taxon>
        <taxon>Eubacteriales</taxon>
        <taxon>Clostridiaceae</taxon>
        <taxon>Clostridium</taxon>
    </lineage>
</organism>